<dbReference type="GeneTree" id="ENSGT00940000161724"/>
<dbReference type="PANTHER" id="PTHR21258">
    <property type="entry name" value="DOCKING PROTEIN RELATED"/>
    <property type="match status" value="1"/>
</dbReference>
<reference evidence="3" key="3">
    <citation type="submission" date="2025-09" db="UniProtKB">
        <authorList>
            <consortium name="Ensembl"/>
        </authorList>
    </citation>
    <scope>IDENTIFICATION</scope>
</reference>
<dbReference type="GO" id="GO:0007169">
    <property type="term" value="P:cell surface receptor protein tyrosine kinase signaling pathway"/>
    <property type="evidence" value="ECO:0007669"/>
    <property type="project" value="TreeGrafter"/>
</dbReference>
<sequence>AMEVPAKEGIVYLQGIKFGKKNWKRIWAMLFQASSSGIGRMELCSVRDGGAGLSAAALRQGLRRTDRTVIRLADCLSVSAAPEESCPPDCTAFYLNTTQRTYMLAAEPSHDWVSKLCQLAFQSWPAGRRSEDVPMPMAENELYSSLAAGTSEYTVTVHRTEAAIRCNLTGCYLLSLGQGAMSLLDPLTGQTIYCWPYHFLRRFGQDKDGVTIEAGRRCESGEGHFTFLSKNGMQIYRAIEDAIAKQRNSTFEPRDTSKYSTGNRRRDLLDGLSSCPDTTIPVVLPRSIFPSDVSGKLPLQQVNHPHAEPEDMLYSTLQVPFVEKQQPGSQRMQWSPPVTHRRKSRPQWEEEEYGCELEDEETLHSLESICLDDLKDDVCEEKSPLYYNCKEWIGEKEVVQQDCDAVKDMCSIVIPKAEQEQLRDSRGLLSHTPPDTRSTEMPADFKQKLSNILFKDLAKVQPQLAIRNSEAAKTAYDQDN</sequence>
<dbReference type="Gene3D" id="2.30.29.30">
    <property type="entry name" value="Pleckstrin-homology domain (PH domain)/Phosphotyrosine-binding domain (PTB)"/>
    <property type="match status" value="2"/>
</dbReference>
<dbReference type="OrthoDB" id="6243387at2759"/>
<feature type="domain" description="IRS-type PTB" evidence="2">
    <location>
        <begin position="149"/>
        <end position="253"/>
    </location>
</feature>
<proteinExistence type="predicted"/>
<feature type="region of interest" description="Disordered" evidence="1">
    <location>
        <begin position="423"/>
        <end position="442"/>
    </location>
</feature>
<dbReference type="SMART" id="SM01244">
    <property type="entry name" value="IRS"/>
    <property type="match status" value="1"/>
</dbReference>
<dbReference type="PANTHER" id="PTHR21258:SF58">
    <property type="entry name" value="DOCKING PROTEIN 3-LIKE"/>
    <property type="match status" value="1"/>
</dbReference>
<dbReference type="Proteomes" id="UP000694397">
    <property type="component" value="Chromosome 13"/>
</dbReference>
<feature type="region of interest" description="Disordered" evidence="1">
    <location>
        <begin position="326"/>
        <end position="345"/>
    </location>
</feature>
<dbReference type="InterPro" id="IPR002404">
    <property type="entry name" value="IRS_PTB"/>
</dbReference>
<dbReference type="InterPro" id="IPR001849">
    <property type="entry name" value="PH_domain"/>
</dbReference>
<dbReference type="SUPFAM" id="SSF50729">
    <property type="entry name" value="PH domain-like"/>
    <property type="match status" value="2"/>
</dbReference>
<protein>
    <submittedName>
        <fullName evidence="3">Docking protein 3</fullName>
    </submittedName>
</protein>
<dbReference type="InterPro" id="IPR050996">
    <property type="entry name" value="Docking_Protein_DOK"/>
</dbReference>
<dbReference type="PROSITE" id="PS51064">
    <property type="entry name" value="IRS_PTB"/>
    <property type="match status" value="1"/>
</dbReference>
<gene>
    <name evidence="3" type="primary">DOK3</name>
</gene>
<dbReference type="SMART" id="SM00310">
    <property type="entry name" value="PTBI"/>
    <property type="match status" value="1"/>
</dbReference>
<name>A0A8C9UWP6_SCLFO</name>
<dbReference type="InterPro" id="IPR011993">
    <property type="entry name" value="PH-like_dom_sf"/>
</dbReference>
<dbReference type="Pfam" id="PF02174">
    <property type="entry name" value="IRS"/>
    <property type="match status" value="1"/>
</dbReference>
<dbReference type="GO" id="GO:0007265">
    <property type="term" value="P:Ras protein signal transduction"/>
    <property type="evidence" value="ECO:0007669"/>
    <property type="project" value="TreeGrafter"/>
</dbReference>
<evidence type="ECO:0000256" key="1">
    <source>
        <dbReference type="SAM" id="MobiDB-lite"/>
    </source>
</evidence>
<organism evidence="3 4">
    <name type="scientific">Scleropages formosus</name>
    <name type="common">Asian bonytongue</name>
    <name type="synonym">Osteoglossum formosum</name>
    <dbReference type="NCBI Taxonomy" id="113540"/>
    <lineage>
        <taxon>Eukaryota</taxon>
        <taxon>Metazoa</taxon>
        <taxon>Chordata</taxon>
        <taxon>Craniata</taxon>
        <taxon>Vertebrata</taxon>
        <taxon>Euteleostomi</taxon>
        <taxon>Actinopterygii</taxon>
        <taxon>Neopterygii</taxon>
        <taxon>Teleostei</taxon>
        <taxon>Osteoglossocephala</taxon>
        <taxon>Osteoglossomorpha</taxon>
        <taxon>Osteoglossiformes</taxon>
        <taxon>Osteoglossidae</taxon>
        <taxon>Scleropages</taxon>
    </lineage>
</organism>
<reference evidence="3" key="2">
    <citation type="submission" date="2025-08" db="UniProtKB">
        <authorList>
            <consortium name="Ensembl"/>
        </authorList>
    </citation>
    <scope>IDENTIFICATION</scope>
</reference>
<dbReference type="GO" id="GO:0005737">
    <property type="term" value="C:cytoplasm"/>
    <property type="evidence" value="ECO:0007669"/>
    <property type="project" value="TreeGrafter"/>
</dbReference>
<evidence type="ECO:0000313" key="4">
    <source>
        <dbReference type="Proteomes" id="UP000694397"/>
    </source>
</evidence>
<reference evidence="3 4" key="1">
    <citation type="submission" date="2019-04" db="EMBL/GenBank/DDBJ databases">
        <authorList>
            <consortium name="Wellcome Sanger Institute Data Sharing"/>
        </authorList>
    </citation>
    <scope>NUCLEOTIDE SEQUENCE [LARGE SCALE GENOMIC DNA]</scope>
</reference>
<evidence type="ECO:0000313" key="3">
    <source>
        <dbReference type="Ensembl" id="ENSSFOP00015000609.1"/>
    </source>
</evidence>
<dbReference type="AlphaFoldDB" id="A0A8C9UWP6"/>
<dbReference type="SMART" id="SM00233">
    <property type="entry name" value="PH"/>
    <property type="match status" value="1"/>
</dbReference>
<accession>A0A8C9UWP6</accession>
<evidence type="ECO:0000259" key="2">
    <source>
        <dbReference type="PROSITE" id="PS51064"/>
    </source>
</evidence>
<keyword evidence="4" id="KW-1185">Reference proteome</keyword>
<dbReference type="Ensembl" id="ENSSFOT00015000637.2">
    <property type="protein sequence ID" value="ENSSFOP00015000609.1"/>
    <property type="gene ID" value="ENSSFOG00015000483.2"/>
</dbReference>
<dbReference type="GO" id="GO:0043410">
    <property type="term" value="P:positive regulation of MAPK cascade"/>
    <property type="evidence" value="ECO:0007669"/>
    <property type="project" value="TreeGrafter"/>
</dbReference>